<keyword evidence="6 10" id="KW-0067">ATP-binding</keyword>
<dbReference type="InterPro" id="IPR018109">
    <property type="entry name" value="Folylpolyglutamate_synth_CS"/>
</dbReference>
<evidence type="ECO:0000313" key="14">
    <source>
        <dbReference type="Proteomes" id="UP001177160"/>
    </source>
</evidence>
<dbReference type="EC" id="6.3.2.17" evidence="2"/>
<evidence type="ECO:0000259" key="11">
    <source>
        <dbReference type="Pfam" id="PF02875"/>
    </source>
</evidence>
<comment type="similarity">
    <text evidence="1 10">Belongs to the folylpolyglutamate synthase family.</text>
</comment>
<dbReference type="PANTHER" id="PTHR11136:SF0">
    <property type="entry name" value="DIHYDROFOLATE SYNTHETASE-RELATED"/>
    <property type="match status" value="1"/>
</dbReference>
<reference evidence="13" key="1">
    <citation type="submission" date="2022-09" db="EMBL/GenBank/DDBJ databases">
        <title>Novel Mycoplasma species identified in domestic and wild animals.</title>
        <authorList>
            <person name="Volokhov D.V."/>
            <person name="Furtak V.A."/>
            <person name="Zagorodnyaya T.A."/>
        </authorList>
    </citation>
    <scope>NUCLEOTIDE SEQUENCE</scope>
    <source>
        <strain evidence="13">Oakley</strain>
    </source>
</reference>
<dbReference type="PROSITE" id="PS01012">
    <property type="entry name" value="FOLYLPOLYGLU_SYNT_2"/>
    <property type="match status" value="1"/>
</dbReference>
<evidence type="ECO:0000259" key="12">
    <source>
        <dbReference type="Pfam" id="PF08245"/>
    </source>
</evidence>
<dbReference type="Gene3D" id="3.90.190.20">
    <property type="entry name" value="Mur ligase, C-terminal domain"/>
    <property type="match status" value="1"/>
</dbReference>
<protein>
    <recommendedName>
        <fullName evidence="2">tetrahydrofolate synthase</fullName>
        <ecNumber evidence="2">6.3.2.17</ecNumber>
    </recommendedName>
    <alternativeName>
        <fullName evidence="8">Tetrahydrofolylpolyglutamate synthase</fullName>
    </alternativeName>
</protein>
<comment type="catalytic activity">
    <reaction evidence="9">
        <text>(6S)-5,6,7,8-tetrahydrofolyl-(gamma-L-Glu)(n) + L-glutamate + ATP = (6S)-5,6,7,8-tetrahydrofolyl-(gamma-L-Glu)(n+1) + ADP + phosphate + H(+)</text>
        <dbReference type="Rhea" id="RHEA:10580"/>
        <dbReference type="Rhea" id="RHEA-COMP:14738"/>
        <dbReference type="Rhea" id="RHEA-COMP:14740"/>
        <dbReference type="ChEBI" id="CHEBI:15378"/>
        <dbReference type="ChEBI" id="CHEBI:29985"/>
        <dbReference type="ChEBI" id="CHEBI:30616"/>
        <dbReference type="ChEBI" id="CHEBI:43474"/>
        <dbReference type="ChEBI" id="CHEBI:141005"/>
        <dbReference type="ChEBI" id="CHEBI:456216"/>
        <dbReference type="EC" id="6.3.2.17"/>
    </reaction>
</comment>
<dbReference type="PANTHER" id="PTHR11136">
    <property type="entry name" value="FOLYLPOLYGLUTAMATE SYNTHASE-RELATED"/>
    <property type="match status" value="1"/>
</dbReference>
<dbReference type="PROSITE" id="PS01011">
    <property type="entry name" value="FOLYLPOLYGLU_SYNT_1"/>
    <property type="match status" value="1"/>
</dbReference>
<evidence type="ECO:0000256" key="7">
    <source>
        <dbReference type="ARBA" id="ARBA00022842"/>
    </source>
</evidence>
<dbReference type="Proteomes" id="UP001177160">
    <property type="component" value="Unassembled WGS sequence"/>
</dbReference>
<evidence type="ECO:0000313" key="13">
    <source>
        <dbReference type="EMBL" id="MCV2232294.1"/>
    </source>
</evidence>
<dbReference type="Pfam" id="PF08245">
    <property type="entry name" value="Mur_ligase_M"/>
    <property type="match status" value="1"/>
</dbReference>
<evidence type="ECO:0000256" key="4">
    <source>
        <dbReference type="ARBA" id="ARBA00022723"/>
    </source>
</evidence>
<organism evidence="13 14">
    <name type="scientific">Paracholeplasma manati</name>
    <dbReference type="NCBI Taxonomy" id="591373"/>
    <lineage>
        <taxon>Bacteria</taxon>
        <taxon>Bacillati</taxon>
        <taxon>Mycoplasmatota</taxon>
        <taxon>Mollicutes</taxon>
        <taxon>Acholeplasmatales</taxon>
        <taxon>Acholeplasmataceae</taxon>
        <taxon>Paracholeplasma</taxon>
    </lineage>
</organism>
<dbReference type="SUPFAM" id="SSF53623">
    <property type="entry name" value="MurD-like peptide ligases, catalytic domain"/>
    <property type="match status" value="1"/>
</dbReference>
<dbReference type="NCBIfam" id="TIGR01499">
    <property type="entry name" value="folC"/>
    <property type="match status" value="1"/>
</dbReference>
<evidence type="ECO:0000256" key="2">
    <source>
        <dbReference type="ARBA" id="ARBA00013025"/>
    </source>
</evidence>
<dbReference type="InterPro" id="IPR036565">
    <property type="entry name" value="Mur-like_cat_sf"/>
</dbReference>
<gene>
    <name evidence="13" type="ORF">N7548_05570</name>
</gene>
<dbReference type="InterPro" id="IPR013221">
    <property type="entry name" value="Mur_ligase_cen"/>
</dbReference>
<dbReference type="EMBL" id="JAOVQM010000003">
    <property type="protein sequence ID" value="MCV2232294.1"/>
    <property type="molecule type" value="Genomic_DNA"/>
</dbReference>
<name>A0ABT2Y6C7_9MOLU</name>
<dbReference type="SUPFAM" id="SSF53244">
    <property type="entry name" value="MurD-like peptide ligases, peptide-binding domain"/>
    <property type="match status" value="1"/>
</dbReference>
<evidence type="ECO:0000256" key="8">
    <source>
        <dbReference type="ARBA" id="ARBA00030592"/>
    </source>
</evidence>
<sequence>MFKHIEEAVAWIEHQVKFKPKTDLDRMRAAALALGNPQDAYKIIHVGGTNGKGSVVSYISTILNKHMKVGTYTSPYILKFNERIKVNLEMIPDDVLLNYINQMVSFNESFSSTYGETLSFFELVTLIALVYFRDQKVDIVVLEVGLGGLLDATNIVTPIASVITNIGFDHMQQLGNTLESIAYNKLGIVKPGIPLFTSVDNELMPQFETACLEKDSRLYHIHDGLIQIESSEPLQFSYEYHHYETGLQGLYQAKNAALSIAVVNYLFPKIPIRSIKDGIHETVWPGRFEVLSRNPMVILDGAHNRHGIKALVNSVQTMYPNRVIHSLFCAMADKETSLMLEMISSISSSVTVTHFDYKRVAELSVLLEQTPHPHKRAIEDPVVAVDTLIKDAKPDDILVITGSLYFVSFIRPYLLNRFNLA</sequence>
<evidence type="ECO:0000256" key="5">
    <source>
        <dbReference type="ARBA" id="ARBA00022741"/>
    </source>
</evidence>
<accession>A0ABT2Y6C7</accession>
<dbReference type="InterPro" id="IPR036615">
    <property type="entry name" value="Mur_ligase_C_dom_sf"/>
</dbReference>
<feature type="domain" description="Mur ligase C-terminal" evidence="11">
    <location>
        <begin position="286"/>
        <end position="403"/>
    </location>
</feature>
<dbReference type="PIRSF" id="PIRSF001563">
    <property type="entry name" value="Folylpolyglu_synth"/>
    <property type="match status" value="1"/>
</dbReference>
<keyword evidence="7" id="KW-0460">Magnesium</keyword>
<dbReference type="Gene3D" id="3.40.1190.10">
    <property type="entry name" value="Mur-like, catalytic domain"/>
    <property type="match status" value="1"/>
</dbReference>
<keyword evidence="5 10" id="KW-0547">Nucleotide-binding</keyword>
<evidence type="ECO:0000256" key="9">
    <source>
        <dbReference type="ARBA" id="ARBA00047493"/>
    </source>
</evidence>
<dbReference type="InterPro" id="IPR004101">
    <property type="entry name" value="Mur_ligase_C"/>
</dbReference>
<evidence type="ECO:0000256" key="6">
    <source>
        <dbReference type="ARBA" id="ARBA00022840"/>
    </source>
</evidence>
<proteinExistence type="inferred from homology"/>
<evidence type="ECO:0000256" key="10">
    <source>
        <dbReference type="PIRNR" id="PIRNR001563"/>
    </source>
</evidence>
<evidence type="ECO:0000256" key="1">
    <source>
        <dbReference type="ARBA" id="ARBA00008276"/>
    </source>
</evidence>
<evidence type="ECO:0000256" key="3">
    <source>
        <dbReference type="ARBA" id="ARBA00022598"/>
    </source>
</evidence>
<keyword evidence="4" id="KW-0479">Metal-binding</keyword>
<keyword evidence="3 10" id="KW-0436">Ligase</keyword>
<dbReference type="RefSeq" id="WP_263608479.1">
    <property type="nucleotide sequence ID" value="NZ_JAOVQM010000003.1"/>
</dbReference>
<keyword evidence="14" id="KW-1185">Reference proteome</keyword>
<dbReference type="Pfam" id="PF02875">
    <property type="entry name" value="Mur_ligase_C"/>
    <property type="match status" value="1"/>
</dbReference>
<comment type="caution">
    <text evidence="13">The sequence shown here is derived from an EMBL/GenBank/DDBJ whole genome shotgun (WGS) entry which is preliminary data.</text>
</comment>
<dbReference type="InterPro" id="IPR001645">
    <property type="entry name" value="Folylpolyglutamate_synth"/>
</dbReference>
<feature type="domain" description="Mur ligase central" evidence="12">
    <location>
        <begin position="99"/>
        <end position="263"/>
    </location>
</feature>